<feature type="transmembrane region" description="Helical" evidence="8">
    <location>
        <begin position="173"/>
        <end position="195"/>
    </location>
</feature>
<feature type="transmembrane region" description="Helical" evidence="8">
    <location>
        <begin position="207"/>
        <end position="229"/>
    </location>
</feature>
<accession>A0AAN0J243</accession>
<dbReference type="InterPro" id="IPR002259">
    <property type="entry name" value="Eqnu_transpt"/>
</dbReference>
<feature type="transmembrane region" description="Helical" evidence="8">
    <location>
        <begin position="31"/>
        <end position="52"/>
    </location>
</feature>
<feature type="transmembrane region" description="Helical" evidence="8">
    <location>
        <begin position="82"/>
        <end position="100"/>
    </location>
</feature>
<reference evidence="9" key="2">
    <citation type="submission" date="2024-06" db="UniProtKB">
        <authorList>
            <consortium name="EnsemblMetazoa"/>
        </authorList>
    </citation>
    <scope>IDENTIFICATION</scope>
</reference>
<evidence type="ECO:0000256" key="8">
    <source>
        <dbReference type="SAM" id="Phobius"/>
    </source>
</evidence>
<feature type="transmembrane region" description="Helical" evidence="8">
    <location>
        <begin position="270"/>
        <end position="295"/>
    </location>
</feature>
<organism evidence="9 10">
    <name type="scientific">Amphimedon queenslandica</name>
    <name type="common">Sponge</name>
    <dbReference type="NCBI Taxonomy" id="400682"/>
    <lineage>
        <taxon>Eukaryota</taxon>
        <taxon>Metazoa</taxon>
        <taxon>Porifera</taxon>
        <taxon>Demospongiae</taxon>
        <taxon>Heteroscleromorpha</taxon>
        <taxon>Haplosclerida</taxon>
        <taxon>Niphatidae</taxon>
        <taxon>Amphimedon</taxon>
    </lineage>
</organism>
<feature type="transmembrane region" description="Helical" evidence="8">
    <location>
        <begin position="419"/>
        <end position="444"/>
    </location>
</feature>
<evidence type="ECO:0000256" key="4">
    <source>
        <dbReference type="ARBA" id="ARBA00022692"/>
    </source>
</evidence>
<dbReference type="RefSeq" id="XP_019850793.1">
    <property type="nucleotide sequence ID" value="XM_019995234.1"/>
</dbReference>
<feature type="transmembrane region" description="Helical" evidence="8">
    <location>
        <begin position="112"/>
        <end position="129"/>
    </location>
</feature>
<feature type="transmembrane region" description="Helical" evidence="8">
    <location>
        <begin position="315"/>
        <end position="335"/>
    </location>
</feature>
<evidence type="ECO:0000256" key="1">
    <source>
        <dbReference type="ARBA" id="ARBA00004141"/>
    </source>
</evidence>
<protein>
    <recommendedName>
        <fullName evidence="11">Equilibrative nucleoside transporter 3</fullName>
    </recommendedName>
</protein>
<keyword evidence="5 8" id="KW-1133">Transmembrane helix</keyword>
<feature type="transmembrane region" description="Helical" evidence="8">
    <location>
        <begin position="385"/>
        <end position="407"/>
    </location>
</feature>
<evidence type="ECO:0000256" key="2">
    <source>
        <dbReference type="ARBA" id="ARBA00007965"/>
    </source>
</evidence>
<evidence type="ECO:0000313" key="10">
    <source>
        <dbReference type="Proteomes" id="UP000007879"/>
    </source>
</evidence>
<dbReference type="GO" id="GO:0005886">
    <property type="term" value="C:plasma membrane"/>
    <property type="evidence" value="ECO:0007669"/>
    <property type="project" value="TreeGrafter"/>
</dbReference>
<dbReference type="EnsemblMetazoa" id="XM_019995234.1">
    <property type="protein sequence ID" value="XP_019850793.1"/>
    <property type="gene ID" value="LOC100637752"/>
</dbReference>
<comment type="similarity">
    <text evidence="2">Belongs to the SLC29A/ENT transporter (TC 2.A.57) family.</text>
</comment>
<dbReference type="PANTHER" id="PTHR10332">
    <property type="entry name" value="EQUILIBRATIVE NUCLEOSIDE TRANSPORTER"/>
    <property type="match status" value="1"/>
</dbReference>
<dbReference type="SUPFAM" id="SSF103473">
    <property type="entry name" value="MFS general substrate transporter"/>
    <property type="match status" value="1"/>
</dbReference>
<dbReference type="PANTHER" id="PTHR10332:SF88">
    <property type="entry name" value="EQUILIBRATIVE NUCLEOSIDE TRANSPORTER 1, ISOFORM A"/>
    <property type="match status" value="1"/>
</dbReference>
<evidence type="ECO:0000313" key="9">
    <source>
        <dbReference type="EnsemblMetazoa" id="XP_019850793.1"/>
    </source>
</evidence>
<dbReference type="KEGG" id="aqu:100637752"/>
<reference evidence="10" key="1">
    <citation type="journal article" date="2010" name="Nature">
        <title>The Amphimedon queenslandica genome and the evolution of animal complexity.</title>
        <authorList>
            <person name="Srivastava M."/>
            <person name="Simakov O."/>
            <person name="Chapman J."/>
            <person name="Fahey B."/>
            <person name="Gauthier M.E."/>
            <person name="Mitros T."/>
            <person name="Richards G.S."/>
            <person name="Conaco C."/>
            <person name="Dacre M."/>
            <person name="Hellsten U."/>
            <person name="Larroux C."/>
            <person name="Putnam N.H."/>
            <person name="Stanke M."/>
            <person name="Adamska M."/>
            <person name="Darling A."/>
            <person name="Degnan S.M."/>
            <person name="Oakley T.H."/>
            <person name="Plachetzki D.C."/>
            <person name="Zhai Y."/>
            <person name="Adamski M."/>
            <person name="Calcino A."/>
            <person name="Cummins S.F."/>
            <person name="Goodstein D.M."/>
            <person name="Harris C."/>
            <person name="Jackson D.J."/>
            <person name="Leys S.P."/>
            <person name="Shu S."/>
            <person name="Woodcroft B.J."/>
            <person name="Vervoort M."/>
            <person name="Kosik K.S."/>
            <person name="Manning G."/>
            <person name="Degnan B.M."/>
            <person name="Rokhsar D.S."/>
        </authorList>
    </citation>
    <scope>NUCLEOTIDE SEQUENCE [LARGE SCALE GENOMIC DNA]</scope>
</reference>
<sequence>MSGRREMRSGGETSEEERLLRSPSPPKDKFYLTYIILFIHGIGHLLPWNMFITAHEYFVEKFKCSGNYSHCTSFIEQNFENFFSVASMLPVMLMSLLNIYIQSKVSFRKRMLVSLLMMLALFVLTSALVKVETHNYVDLFFAGTLLTIVFMSVFSGLFQSSTFGYAGILPQKYTAAVMSGQAFAGIFSSLARIISTVATGGHVELSALLYFLSAVVVILLCLASLILLLKLKFVKYYLNLTSVRTIQSRATQTEINKKTSKKDNMPFKEIFCDVLVYSLSVFLVFFVTLSLFPAVLSSIKSVEKYPDASIWTGKLFDALVCFLMFNSSDFVGRYLSNWFKMTGKWRFLLLALTLLRFLFVPLLLWCNVQPRSIHFHVLFHNDVWPILFITALGLSNGFLASVCMVSAPQNVKEEFRETASTIMTFFLSFGLLSGAAMSFLYTYLTKI</sequence>
<name>A0AAN0J243_AMPQE</name>
<proteinExistence type="inferred from homology"/>
<dbReference type="AlphaFoldDB" id="A0AAN0J243"/>
<evidence type="ECO:0008006" key="11">
    <source>
        <dbReference type="Google" id="ProtNLM"/>
    </source>
</evidence>
<feature type="transmembrane region" description="Helical" evidence="8">
    <location>
        <begin position="141"/>
        <end position="166"/>
    </location>
</feature>
<dbReference type="PIRSF" id="PIRSF016379">
    <property type="entry name" value="ENT"/>
    <property type="match status" value="1"/>
</dbReference>
<dbReference type="Proteomes" id="UP000007879">
    <property type="component" value="Unassembled WGS sequence"/>
</dbReference>
<keyword evidence="10" id="KW-1185">Reference proteome</keyword>
<evidence type="ECO:0000256" key="7">
    <source>
        <dbReference type="SAM" id="MobiDB-lite"/>
    </source>
</evidence>
<dbReference type="PRINTS" id="PR01130">
    <property type="entry name" value="DERENTRNSPRT"/>
</dbReference>
<feature type="transmembrane region" description="Helical" evidence="8">
    <location>
        <begin position="347"/>
        <end position="365"/>
    </location>
</feature>
<evidence type="ECO:0000256" key="5">
    <source>
        <dbReference type="ARBA" id="ARBA00022989"/>
    </source>
</evidence>
<dbReference type="GeneID" id="100637752"/>
<keyword evidence="3" id="KW-0813">Transport</keyword>
<keyword evidence="4 8" id="KW-0812">Transmembrane</keyword>
<dbReference type="GO" id="GO:0005337">
    <property type="term" value="F:nucleoside transmembrane transporter activity"/>
    <property type="evidence" value="ECO:0007669"/>
    <property type="project" value="InterPro"/>
</dbReference>
<dbReference type="Pfam" id="PF01733">
    <property type="entry name" value="Nucleoside_tran"/>
    <property type="match status" value="1"/>
</dbReference>
<evidence type="ECO:0000256" key="3">
    <source>
        <dbReference type="ARBA" id="ARBA00022448"/>
    </source>
</evidence>
<feature type="region of interest" description="Disordered" evidence="7">
    <location>
        <begin position="1"/>
        <end position="23"/>
    </location>
</feature>
<comment type="subcellular location">
    <subcellularLocation>
        <location evidence="1">Membrane</location>
        <topology evidence="1">Multi-pass membrane protein</topology>
    </subcellularLocation>
</comment>
<dbReference type="InterPro" id="IPR036259">
    <property type="entry name" value="MFS_trans_sf"/>
</dbReference>
<keyword evidence="6 8" id="KW-0472">Membrane</keyword>
<evidence type="ECO:0000256" key="6">
    <source>
        <dbReference type="ARBA" id="ARBA00023136"/>
    </source>
</evidence>